<dbReference type="InterPro" id="IPR052313">
    <property type="entry name" value="GPIb-IX-V_Complex"/>
</dbReference>
<dbReference type="AlphaFoldDB" id="A0A8J9YL64"/>
<dbReference type="InterPro" id="IPR032675">
    <property type="entry name" value="LRR_dom_sf"/>
</dbReference>
<comment type="subcellular location">
    <subcellularLocation>
        <location evidence="1">Membrane</location>
        <topology evidence="1">Single-pass membrane protein</topology>
    </subcellularLocation>
</comment>
<keyword evidence="4 8" id="KW-1133">Transmembrane helix</keyword>
<reference evidence="10" key="1">
    <citation type="submission" date="2022-01" db="EMBL/GenBank/DDBJ databases">
        <authorList>
            <person name="Braso-Vives M."/>
        </authorList>
    </citation>
    <scope>NUCLEOTIDE SEQUENCE</scope>
</reference>
<keyword evidence="5 8" id="KW-0472">Membrane</keyword>
<keyword evidence="11" id="KW-1185">Reference proteome</keyword>
<evidence type="ECO:0000256" key="8">
    <source>
        <dbReference type="SAM" id="Phobius"/>
    </source>
</evidence>
<feature type="signal peptide" evidence="9">
    <location>
        <begin position="1"/>
        <end position="24"/>
    </location>
</feature>
<evidence type="ECO:0000256" key="6">
    <source>
        <dbReference type="ARBA" id="ARBA00023157"/>
    </source>
</evidence>
<accession>A0A8J9YL64</accession>
<evidence type="ECO:0000256" key="1">
    <source>
        <dbReference type="ARBA" id="ARBA00004167"/>
    </source>
</evidence>
<feature type="region of interest" description="Disordered" evidence="7">
    <location>
        <begin position="136"/>
        <end position="160"/>
    </location>
</feature>
<evidence type="ECO:0000256" key="9">
    <source>
        <dbReference type="SAM" id="SignalP"/>
    </source>
</evidence>
<feature type="transmembrane region" description="Helical" evidence="8">
    <location>
        <begin position="60"/>
        <end position="81"/>
    </location>
</feature>
<dbReference type="Proteomes" id="UP000838412">
    <property type="component" value="Chromosome 10"/>
</dbReference>
<evidence type="ECO:0000313" key="10">
    <source>
        <dbReference type="EMBL" id="CAH1238075.1"/>
    </source>
</evidence>
<dbReference type="EMBL" id="OV696695">
    <property type="protein sequence ID" value="CAH1238075.1"/>
    <property type="molecule type" value="Genomic_DNA"/>
</dbReference>
<evidence type="ECO:0000256" key="3">
    <source>
        <dbReference type="ARBA" id="ARBA00022889"/>
    </source>
</evidence>
<evidence type="ECO:0000256" key="2">
    <source>
        <dbReference type="ARBA" id="ARBA00022692"/>
    </source>
</evidence>
<keyword evidence="6" id="KW-1015">Disulfide bond</keyword>
<gene>
    <name evidence="10" type="primary">Hypp5514</name>
    <name evidence="10" type="ORF">BLAG_LOCUS2824</name>
</gene>
<sequence>MSNKVKRVLVLLLIILKETGPTTACSSSCPSDCDCRSRGLSSVPQDLPTNITRLDLENNVFLSGFLGVVAGLFLLGIVLFARYMYKRRTTNPPAGPGPSVVFSNTNTTASVTTSSHDKSMYDISHADEAEYDDVATPGRSHARTGHRLPSPPPRNGAGQQVHYQNGSVVVQTDDADTANQYEPLRWN</sequence>
<dbReference type="PANTHER" id="PTHR22650:SF4">
    <property type="entry name" value="LEUCINE-RICH REPEAT AND TRANSMEMBRANE DOMAIN-CONTAINING PROTEIN 2-LIKE"/>
    <property type="match status" value="1"/>
</dbReference>
<protein>
    <submittedName>
        <fullName evidence="10">Hypp5514 protein</fullName>
    </submittedName>
</protein>
<proteinExistence type="predicted"/>
<dbReference type="Gene3D" id="3.80.10.10">
    <property type="entry name" value="Ribonuclease Inhibitor"/>
    <property type="match status" value="1"/>
</dbReference>
<dbReference type="PANTHER" id="PTHR22650">
    <property type="entry name" value="GLYCOPROTEIN IB BETA"/>
    <property type="match status" value="1"/>
</dbReference>
<evidence type="ECO:0000313" key="11">
    <source>
        <dbReference type="Proteomes" id="UP000838412"/>
    </source>
</evidence>
<keyword evidence="3" id="KW-0130">Cell adhesion</keyword>
<evidence type="ECO:0000256" key="5">
    <source>
        <dbReference type="ARBA" id="ARBA00023136"/>
    </source>
</evidence>
<keyword evidence="9" id="KW-0732">Signal</keyword>
<evidence type="ECO:0000256" key="7">
    <source>
        <dbReference type="SAM" id="MobiDB-lite"/>
    </source>
</evidence>
<organism evidence="10 11">
    <name type="scientific">Branchiostoma lanceolatum</name>
    <name type="common">Common lancelet</name>
    <name type="synonym">Amphioxus lanceolatum</name>
    <dbReference type="NCBI Taxonomy" id="7740"/>
    <lineage>
        <taxon>Eukaryota</taxon>
        <taxon>Metazoa</taxon>
        <taxon>Chordata</taxon>
        <taxon>Cephalochordata</taxon>
        <taxon>Leptocardii</taxon>
        <taxon>Amphioxiformes</taxon>
        <taxon>Branchiostomatidae</taxon>
        <taxon>Branchiostoma</taxon>
    </lineage>
</organism>
<feature type="chain" id="PRO_5035440583" evidence="9">
    <location>
        <begin position="25"/>
        <end position="187"/>
    </location>
</feature>
<keyword evidence="2 8" id="KW-0812">Transmembrane</keyword>
<name>A0A8J9YL64_BRALA</name>
<evidence type="ECO:0000256" key="4">
    <source>
        <dbReference type="ARBA" id="ARBA00022989"/>
    </source>
</evidence>